<evidence type="ECO:0000313" key="2">
    <source>
        <dbReference type="EMBL" id="KAL3852445.1"/>
    </source>
</evidence>
<keyword evidence="3" id="KW-1185">Reference proteome</keyword>
<organism evidence="2 3">
    <name type="scientific">Sinanodonta woodiana</name>
    <name type="common">Chinese pond mussel</name>
    <name type="synonym">Anodonta woodiana</name>
    <dbReference type="NCBI Taxonomy" id="1069815"/>
    <lineage>
        <taxon>Eukaryota</taxon>
        <taxon>Metazoa</taxon>
        <taxon>Spiralia</taxon>
        <taxon>Lophotrochozoa</taxon>
        <taxon>Mollusca</taxon>
        <taxon>Bivalvia</taxon>
        <taxon>Autobranchia</taxon>
        <taxon>Heteroconchia</taxon>
        <taxon>Palaeoheterodonta</taxon>
        <taxon>Unionida</taxon>
        <taxon>Unionoidea</taxon>
        <taxon>Unionidae</taxon>
        <taxon>Unioninae</taxon>
        <taxon>Sinanodonta</taxon>
    </lineage>
</organism>
<dbReference type="Proteomes" id="UP001634394">
    <property type="component" value="Unassembled WGS sequence"/>
</dbReference>
<gene>
    <name evidence="2" type="ORF">ACJMK2_016082</name>
</gene>
<feature type="compositionally biased region" description="Low complexity" evidence="1">
    <location>
        <begin position="1"/>
        <end position="14"/>
    </location>
</feature>
<proteinExistence type="predicted"/>
<dbReference type="AlphaFoldDB" id="A0ABD3UVY3"/>
<feature type="compositionally biased region" description="Polar residues" evidence="1">
    <location>
        <begin position="100"/>
        <end position="111"/>
    </location>
</feature>
<feature type="region of interest" description="Disordered" evidence="1">
    <location>
        <begin position="1"/>
        <end position="111"/>
    </location>
</feature>
<dbReference type="EMBL" id="JBJQND010000015">
    <property type="protein sequence ID" value="KAL3852445.1"/>
    <property type="molecule type" value="Genomic_DNA"/>
</dbReference>
<protein>
    <submittedName>
        <fullName evidence="2">Uncharacterized protein</fullName>
    </submittedName>
</protein>
<sequence>MGSGSSADAASSASNVPDATPLSPPQSARSTTVKRNKQFQEVELKPTPGSGSGDKPQSRGQHSRSGDKPQSRGQQQQQQTTSSRNQTQQNPKKGDDVGASGTTGRQSQTNR</sequence>
<feature type="non-terminal residue" evidence="2">
    <location>
        <position position="111"/>
    </location>
</feature>
<evidence type="ECO:0000313" key="3">
    <source>
        <dbReference type="Proteomes" id="UP001634394"/>
    </source>
</evidence>
<accession>A0ABD3UVY3</accession>
<reference evidence="2 3" key="1">
    <citation type="submission" date="2024-11" db="EMBL/GenBank/DDBJ databases">
        <title>Chromosome-level genome assembly of the freshwater bivalve Anodonta woodiana.</title>
        <authorList>
            <person name="Chen X."/>
        </authorList>
    </citation>
    <scope>NUCLEOTIDE SEQUENCE [LARGE SCALE GENOMIC DNA]</scope>
    <source>
        <strain evidence="2">MN2024</strain>
        <tissue evidence="2">Gills</tissue>
    </source>
</reference>
<evidence type="ECO:0000256" key="1">
    <source>
        <dbReference type="SAM" id="MobiDB-lite"/>
    </source>
</evidence>
<feature type="compositionally biased region" description="Low complexity" evidence="1">
    <location>
        <begin position="71"/>
        <end position="90"/>
    </location>
</feature>
<name>A0ABD3UVY3_SINWO</name>
<comment type="caution">
    <text evidence="2">The sequence shown here is derived from an EMBL/GenBank/DDBJ whole genome shotgun (WGS) entry which is preliminary data.</text>
</comment>